<protein>
    <recommendedName>
        <fullName evidence="4">RING-type E3 ubiquitin transferase</fullName>
        <ecNumber evidence="4">2.3.2.27</ecNumber>
    </recommendedName>
</protein>
<evidence type="ECO:0000256" key="12">
    <source>
        <dbReference type="ARBA" id="ARBA00023136"/>
    </source>
</evidence>
<feature type="transmembrane region" description="Helical" evidence="15">
    <location>
        <begin position="1257"/>
        <end position="1284"/>
    </location>
</feature>
<evidence type="ECO:0000256" key="14">
    <source>
        <dbReference type="SAM" id="MobiDB-lite"/>
    </source>
</evidence>
<dbReference type="PANTHER" id="PTHR13145:SF0">
    <property type="entry name" value="E3 UBIQUITIN-PROTEIN LIGASE MARCHF6"/>
    <property type="match status" value="1"/>
</dbReference>
<dbReference type="OrthoDB" id="264354at2759"/>
<feature type="transmembrane region" description="Helical" evidence="15">
    <location>
        <begin position="120"/>
        <end position="146"/>
    </location>
</feature>
<feature type="transmembrane region" description="Helical" evidence="15">
    <location>
        <begin position="1024"/>
        <end position="1046"/>
    </location>
</feature>
<comment type="catalytic activity">
    <reaction evidence="1">
        <text>S-ubiquitinyl-[E2 ubiquitin-conjugating enzyme]-L-cysteine + [acceptor protein]-L-lysine = [E2 ubiquitin-conjugating enzyme]-L-cysteine + N(6)-ubiquitinyl-[acceptor protein]-L-lysine.</text>
        <dbReference type="EC" id="2.3.2.27"/>
    </reaction>
</comment>
<dbReference type="Proteomes" id="UP000693970">
    <property type="component" value="Unassembled WGS sequence"/>
</dbReference>
<evidence type="ECO:0000256" key="11">
    <source>
        <dbReference type="ARBA" id="ARBA00022989"/>
    </source>
</evidence>
<reference evidence="18" key="2">
    <citation type="submission" date="2021-04" db="EMBL/GenBank/DDBJ databases">
        <authorList>
            <person name="Podell S."/>
        </authorList>
    </citation>
    <scope>NUCLEOTIDE SEQUENCE</scope>
    <source>
        <strain evidence="18">Hildebrandi</strain>
    </source>
</reference>
<keyword evidence="8 13" id="KW-0863">Zinc-finger</keyword>
<evidence type="ECO:0000313" key="19">
    <source>
        <dbReference type="Proteomes" id="UP000693970"/>
    </source>
</evidence>
<evidence type="ECO:0000313" key="18">
    <source>
        <dbReference type="EMBL" id="KAG7360770.1"/>
    </source>
</evidence>
<evidence type="ECO:0000256" key="9">
    <source>
        <dbReference type="ARBA" id="ARBA00022786"/>
    </source>
</evidence>
<evidence type="ECO:0000259" key="17">
    <source>
        <dbReference type="PROSITE" id="PS51292"/>
    </source>
</evidence>
<feature type="domain" description="RING-CH-type" evidence="17">
    <location>
        <begin position="27"/>
        <end position="89"/>
    </location>
</feature>
<dbReference type="GO" id="GO:0005789">
    <property type="term" value="C:endoplasmic reticulum membrane"/>
    <property type="evidence" value="ECO:0007669"/>
    <property type="project" value="TreeGrafter"/>
</dbReference>
<evidence type="ECO:0000256" key="15">
    <source>
        <dbReference type="SAM" id="Phobius"/>
    </source>
</evidence>
<feature type="transmembrane region" description="Helical" evidence="15">
    <location>
        <begin position="166"/>
        <end position="190"/>
    </location>
</feature>
<name>A0A9K3LE32_9STRA</name>
<dbReference type="GO" id="GO:0036503">
    <property type="term" value="P:ERAD pathway"/>
    <property type="evidence" value="ECO:0007669"/>
    <property type="project" value="TreeGrafter"/>
</dbReference>
<evidence type="ECO:0000256" key="7">
    <source>
        <dbReference type="ARBA" id="ARBA00022723"/>
    </source>
</evidence>
<evidence type="ECO:0000256" key="10">
    <source>
        <dbReference type="ARBA" id="ARBA00022833"/>
    </source>
</evidence>
<evidence type="ECO:0000256" key="1">
    <source>
        <dbReference type="ARBA" id="ARBA00000900"/>
    </source>
</evidence>
<gene>
    <name evidence="18" type="ORF">IV203_035869</name>
</gene>
<keyword evidence="5" id="KW-0808">Transferase</keyword>
<evidence type="ECO:0000256" key="2">
    <source>
        <dbReference type="ARBA" id="ARBA00004141"/>
    </source>
</evidence>
<keyword evidence="11 15" id="KW-1133">Transmembrane helix</keyword>
<organism evidence="18 19">
    <name type="scientific">Nitzschia inconspicua</name>
    <dbReference type="NCBI Taxonomy" id="303405"/>
    <lineage>
        <taxon>Eukaryota</taxon>
        <taxon>Sar</taxon>
        <taxon>Stramenopiles</taxon>
        <taxon>Ochrophyta</taxon>
        <taxon>Bacillariophyta</taxon>
        <taxon>Bacillariophyceae</taxon>
        <taxon>Bacillariophycidae</taxon>
        <taxon>Bacillariales</taxon>
        <taxon>Bacillariaceae</taxon>
        <taxon>Nitzschia</taxon>
    </lineage>
</organism>
<sequence length="1325" mass="148267">MEDTTREFESVPVQGQAFAEDEVAEELPEEDEDECRVCRGPAEEGRPLFTPCKCSGSMGMTHQDCLTSWLEVTRGSGRCEICKVKFRFNPQYAENTPDRLPAHEVILGLSSRFMAKWLPLACRMLFAASLWLIAAPLLTNILYHGWMIRPSSILTRWKWELLFPDVVSGAVIVAIIIVSFLSLMSFADFLRVHWQQGPRDQQVHQRQDGARERANEGGAGGNTANETATDMQDNSVDMGLVEFLEARQQAKMSMTFNMDSGGEKYADLSGRIDDQAEISSSSSDLPTSMGATAAGHLYRHDDTLKDDVPITSFGNFSSGEIGPESGAPETADADMVDSEQDAFEDLLDDFENESIGTEPAENDQNVHAEENRVVDGLGMEPGDFNDDDVPVFDQVDPGLPDDQVDMEINVALDEMLGLRGPVGALIRNLLWLLAFNATYLGIFGFVPKTIGSVVYSGLFNTTLCSDIVKSVPFFYSENKNETTVINMISRLEQESSDRNTTFKLSDLSVVILGYLSIAVFLVMARYALVVFQKMGKKFGRNSFRRTANQEVRRLHRANAGHAANDLDDQDMVGGEAVASTLAGGLDTMVSIIKVGVLLFLKMFLLPLFLGVCLDGSTIHLFGHDLDQRLVFAGSDLFSFILLHWVAGITFMLLVTVFLLQLREVVHPDVLARVIRPQEPQPDLLGNLLHETVTTHMKRMLLSLVIYAPLLSLQISLPIKLFLETGLGDKFPFYQLNFYHVLMPQLQIPLELITFHLSMLALLERYKNSIGGLQHRWLKFICRHTGLTEFLLPKEVEGFELIGSKPVLVSNGTRDSTEVDPFFLKLAKSPGSGAEEMIESTAMDPNPRPCFVVGSTWRNGERVLAVETSHIALPNPPKHSSTDMASTDIVYLPTKIGRYRLRLGEEKGSNGPTVEFFREVAGEIIPRPPEGWDDLGAGGAWAQGRWAWSNERKSVVEEGVAHRTPFRASTKQRIPLGLMLRIIFLLFLSWLAVTITALLLLSAPLAVGRSIFYLLKVPTAYIHDPFAFCVGAALFFPAASVLFQNIWDCDEEFLKRTRRWLTKFRLPPMQKLHVTAEALTLWFLVAPILLGVSYEITFVKSSKWFVQEQNLFAWKSIVISWLLGTVVLTAWSFLLYLRCFTKQFWANIGNVILEPPMDENGNIIPLDRNVEGGDDIMGIGNETPWQGGRGRAAKFYDIWFKVFRNWEWDAVDRMPLLDEFARPVTRNLASALVGSSLSFYILVYLFEAAFPIQDNAIIFPIIGLVGKGTFRMLSFRLCIVFHVLFQLASSFRGSVNSWFEAAHEAARDDRYLIGEVLLNYEVGVNT</sequence>
<feature type="transmembrane region" description="Helical" evidence="15">
    <location>
        <begin position="507"/>
        <end position="531"/>
    </location>
</feature>
<evidence type="ECO:0000256" key="5">
    <source>
        <dbReference type="ARBA" id="ARBA00022679"/>
    </source>
</evidence>
<keyword evidence="7" id="KW-0479">Metal-binding</keyword>
<feature type="transmembrane region" description="Helical" evidence="15">
    <location>
        <begin position="429"/>
        <end position="446"/>
    </location>
</feature>
<feature type="transmembrane region" description="Helical" evidence="15">
    <location>
        <begin position="636"/>
        <end position="659"/>
    </location>
</feature>
<keyword evidence="6 15" id="KW-0812">Transmembrane</keyword>
<comment type="subcellular location">
    <subcellularLocation>
        <location evidence="2">Membrane</location>
        <topology evidence="2">Multi-pass membrane protein</topology>
    </subcellularLocation>
</comment>
<dbReference type="SMART" id="SM00744">
    <property type="entry name" value="RINGv"/>
    <property type="match status" value="1"/>
</dbReference>
<feature type="transmembrane region" description="Helical" evidence="15">
    <location>
        <begin position="700"/>
        <end position="722"/>
    </location>
</feature>
<evidence type="ECO:0000256" key="8">
    <source>
        <dbReference type="ARBA" id="ARBA00022771"/>
    </source>
</evidence>
<keyword evidence="19" id="KW-1185">Reference proteome</keyword>
<keyword evidence="12 15" id="KW-0472">Membrane</keyword>
<dbReference type="PROSITE" id="PS50089">
    <property type="entry name" value="ZF_RING_2"/>
    <property type="match status" value="1"/>
</dbReference>
<comment type="pathway">
    <text evidence="3">Protein modification; protein ubiquitination.</text>
</comment>
<dbReference type="EC" id="2.3.2.27" evidence="4"/>
<dbReference type="GO" id="GO:0061630">
    <property type="term" value="F:ubiquitin protein ligase activity"/>
    <property type="evidence" value="ECO:0007669"/>
    <property type="project" value="UniProtKB-EC"/>
</dbReference>
<dbReference type="Pfam" id="PF12906">
    <property type="entry name" value="RINGv"/>
    <property type="match status" value="1"/>
</dbReference>
<feature type="transmembrane region" description="Helical" evidence="15">
    <location>
        <begin position="742"/>
        <end position="762"/>
    </location>
</feature>
<dbReference type="PANTHER" id="PTHR13145">
    <property type="entry name" value="SSM4 PROTEIN"/>
    <property type="match status" value="1"/>
</dbReference>
<feature type="region of interest" description="Disordered" evidence="14">
    <location>
        <begin position="309"/>
        <end position="332"/>
    </location>
</feature>
<feature type="region of interest" description="Disordered" evidence="14">
    <location>
        <begin position="1"/>
        <end position="26"/>
    </location>
</feature>
<feature type="compositionally biased region" description="Basic and acidic residues" evidence="14">
    <location>
        <begin position="201"/>
        <end position="215"/>
    </location>
</feature>
<feature type="transmembrane region" description="Helical" evidence="15">
    <location>
        <begin position="1071"/>
        <end position="1091"/>
    </location>
</feature>
<accession>A0A9K3LE32</accession>
<evidence type="ECO:0000256" key="3">
    <source>
        <dbReference type="ARBA" id="ARBA00004906"/>
    </source>
</evidence>
<evidence type="ECO:0000259" key="16">
    <source>
        <dbReference type="PROSITE" id="PS50089"/>
    </source>
</evidence>
<feature type="transmembrane region" description="Helical" evidence="15">
    <location>
        <begin position="1227"/>
        <end position="1245"/>
    </location>
</feature>
<dbReference type="EMBL" id="JAGRRH010000013">
    <property type="protein sequence ID" value="KAG7360770.1"/>
    <property type="molecule type" value="Genomic_DNA"/>
</dbReference>
<feature type="region of interest" description="Disordered" evidence="14">
    <location>
        <begin position="200"/>
        <end position="232"/>
    </location>
</feature>
<dbReference type="CDD" id="cd16702">
    <property type="entry name" value="RING_CH-C4HC3_MARCH6"/>
    <property type="match status" value="1"/>
</dbReference>
<evidence type="ECO:0000256" key="6">
    <source>
        <dbReference type="ARBA" id="ARBA00022692"/>
    </source>
</evidence>
<keyword evidence="10" id="KW-0862">Zinc</keyword>
<feature type="transmembrane region" description="Helical" evidence="15">
    <location>
        <begin position="1111"/>
        <end position="1136"/>
    </location>
</feature>
<evidence type="ECO:0000256" key="13">
    <source>
        <dbReference type="PROSITE-ProRule" id="PRU00175"/>
    </source>
</evidence>
<feature type="domain" description="RING-type" evidence="16">
    <location>
        <begin position="35"/>
        <end position="83"/>
    </location>
</feature>
<keyword evidence="9" id="KW-0833">Ubl conjugation pathway</keyword>
<reference evidence="18" key="1">
    <citation type="journal article" date="2021" name="Sci. Rep.">
        <title>Diploid genomic architecture of Nitzschia inconspicua, an elite biomass production diatom.</title>
        <authorList>
            <person name="Oliver A."/>
            <person name="Podell S."/>
            <person name="Pinowska A."/>
            <person name="Traller J.C."/>
            <person name="Smith S.R."/>
            <person name="McClure R."/>
            <person name="Beliaev A."/>
            <person name="Bohutskyi P."/>
            <person name="Hill E.A."/>
            <person name="Rabines A."/>
            <person name="Zheng H."/>
            <person name="Allen L.Z."/>
            <person name="Kuo A."/>
            <person name="Grigoriev I.V."/>
            <person name="Allen A.E."/>
            <person name="Hazlebeck D."/>
            <person name="Allen E.E."/>
        </authorList>
    </citation>
    <scope>NUCLEOTIDE SEQUENCE</scope>
    <source>
        <strain evidence="18">Hildebrandi</strain>
    </source>
</reference>
<dbReference type="PROSITE" id="PS51292">
    <property type="entry name" value="ZF_RING_CH"/>
    <property type="match status" value="1"/>
</dbReference>
<dbReference type="GO" id="GO:0008270">
    <property type="term" value="F:zinc ion binding"/>
    <property type="evidence" value="ECO:0007669"/>
    <property type="project" value="UniProtKB-KW"/>
</dbReference>
<comment type="caution">
    <text evidence="18">The sequence shown here is derived from an EMBL/GenBank/DDBJ whole genome shotgun (WGS) entry which is preliminary data.</text>
</comment>
<dbReference type="InterPro" id="IPR011016">
    <property type="entry name" value="Znf_RING-CH"/>
</dbReference>
<proteinExistence type="predicted"/>
<feature type="transmembrane region" description="Helical" evidence="15">
    <location>
        <begin position="594"/>
        <end position="616"/>
    </location>
</feature>
<dbReference type="InterPro" id="IPR001841">
    <property type="entry name" value="Znf_RING"/>
</dbReference>
<feature type="transmembrane region" description="Helical" evidence="15">
    <location>
        <begin position="981"/>
        <end position="1004"/>
    </location>
</feature>
<evidence type="ECO:0000256" key="4">
    <source>
        <dbReference type="ARBA" id="ARBA00012483"/>
    </source>
</evidence>